<dbReference type="EMBL" id="CM039437">
    <property type="protein sequence ID" value="KAI4305399.1"/>
    <property type="molecule type" value="Genomic_DNA"/>
</dbReference>
<gene>
    <name evidence="1" type="ORF">L6164_028768</name>
</gene>
<organism evidence="1 2">
    <name type="scientific">Bauhinia variegata</name>
    <name type="common">Purple orchid tree</name>
    <name type="synonym">Phanera variegata</name>
    <dbReference type="NCBI Taxonomy" id="167791"/>
    <lineage>
        <taxon>Eukaryota</taxon>
        <taxon>Viridiplantae</taxon>
        <taxon>Streptophyta</taxon>
        <taxon>Embryophyta</taxon>
        <taxon>Tracheophyta</taxon>
        <taxon>Spermatophyta</taxon>
        <taxon>Magnoliopsida</taxon>
        <taxon>eudicotyledons</taxon>
        <taxon>Gunneridae</taxon>
        <taxon>Pentapetalae</taxon>
        <taxon>rosids</taxon>
        <taxon>fabids</taxon>
        <taxon>Fabales</taxon>
        <taxon>Fabaceae</taxon>
        <taxon>Cercidoideae</taxon>
        <taxon>Cercideae</taxon>
        <taxon>Bauhiniinae</taxon>
        <taxon>Bauhinia</taxon>
    </lineage>
</organism>
<accession>A0ACB9L7M8</accession>
<proteinExistence type="predicted"/>
<evidence type="ECO:0000313" key="2">
    <source>
        <dbReference type="Proteomes" id="UP000828941"/>
    </source>
</evidence>
<dbReference type="Proteomes" id="UP000828941">
    <property type="component" value="Chromosome 12"/>
</dbReference>
<sequence>METISLPKSFSSHVVAIPYPHRSHVNCMMNLCKSIASRRPNQVLITVIVTQEWLGYIGSEPMPYNICFASIPNVIPPEHDKAADVSAFFEAAMRNMEAPSEELLAHLEPPVNAIVGDVELGWPAAVANRRNIPVAVLWTMSARCYNITHQLGVLAGNRSMDVDLLDEQEMSMRIPEMSSAELSELRKFFHDTDLKFMQLSVECLSQVPKANYLLLNTIQELEPELIDFLKTKYPFPVFPIGPSIPFSELEESHSTINGGHGAQYMNWLDSQPPRSVLYIALGSFLSFSKTQMNEIVKALNNSGIRFFWVARDDESWLKEKCGIRGLVVPWCDQFGVLNHSSIGGFWSHCGWISVMEAVFAGVPILTFPLWLDQVPNSKQVLEEWKNGWEIKRSEAGGDVVVKKQEIEEIVRRFMDLESKESKEMRDKAREVQSILRQAIVKGGSSHANLDELIRNISREEN</sequence>
<reference evidence="1 2" key="1">
    <citation type="journal article" date="2022" name="DNA Res.">
        <title>Chromosomal-level genome assembly of the orchid tree Bauhinia variegata (Leguminosae; Cercidoideae) supports the allotetraploid origin hypothesis of Bauhinia.</title>
        <authorList>
            <person name="Zhong Y."/>
            <person name="Chen Y."/>
            <person name="Zheng D."/>
            <person name="Pang J."/>
            <person name="Liu Y."/>
            <person name="Luo S."/>
            <person name="Meng S."/>
            <person name="Qian L."/>
            <person name="Wei D."/>
            <person name="Dai S."/>
            <person name="Zhou R."/>
        </authorList>
    </citation>
    <scope>NUCLEOTIDE SEQUENCE [LARGE SCALE GENOMIC DNA]</scope>
    <source>
        <strain evidence="1">BV-YZ2020</strain>
    </source>
</reference>
<evidence type="ECO:0000313" key="1">
    <source>
        <dbReference type="EMBL" id="KAI4305399.1"/>
    </source>
</evidence>
<name>A0ACB9L7M8_BAUVA</name>
<comment type="caution">
    <text evidence="1">The sequence shown here is derived from an EMBL/GenBank/DDBJ whole genome shotgun (WGS) entry which is preliminary data.</text>
</comment>
<protein>
    <submittedName>
        <fullName evidence="1">Uncharacterized protein</fullName>
    </submittedName>
</protein>
<keyword evidence="2" id="KW-1185">Reference proteome</keyword>